<keyword evidence="4" id="KW-0238">DNA-binding</keyword>
<dbReference type="Gene3D" id="1.10.10.10">
    <property type="entry name" value="Winged helix-like DNA-binding domain superfamily/Winged helix DNA-binding domain"/>
    <property type="match status" value="1"/>
</dbReference>
<dbReference type="GO" id="GO:0003677">
    <property type="term" value="F:DNA binding"/>
    <property type="evidence" value="ECO:0007669"/>
    <property type="project" value="UniProtKB-KW"/>
</dbReference>
<dbReference type="GO" id="GO:0030170">
    <property type="term" value="F:pyridoxal phosphate binding"/>
    <property type="evidence" value="ECO:0007669"/>
    <property type="project" value="InterPro"/>
</dbReference>
<dbReference type="Gene3D" id="3.90.1150.10">
    <property type="entry name" value="Aspartate Aminotransferase, domain 1"/>
    <property type="match status" value="1"/>
</dbReference>
<evidence type="ECO:0000256" key="2">
    <source>
        <dbReference type="ARBA" id="ARBA00022898"/>
    </source>
</evidence>
<reference evidence="7 8" key="1">
    <citation type="journal article" date="2014" name="PLoS ONE">
        <title>The first complete genome sequence of the class fimbriimonadia in the phylum armatimonadetes.</title>
        <authorList>
            <person name="Hu Z.Y."/>
            <person name="Wang Y.Z."/>
            <person name="Im W.T."/>
            <person name="Wang S.Y."/>
            <person name="Zhao G.P."/>
            <person name="Zheng H.J."/>
            <person name="Quan Z.X."/>
        </authorList>
    </citation>
    <scope>NUCLEOTIDE SEQUENCE [LARGE SCALE GENOMIC DNA]</scope>
    <source>
        <strain evidence="7">Gsoil 348</strain>
    </source>
</reference>
<dbReference type="SUPFAM" id="SSF53383">
    <property type="entry name" value="PLP-dependent transferases"/>
    <property type="match status" value="1"/>
</dbReference>
<dbReference type="InterPro" id="IPR036388">
    <property type="entry name" value="WH-like_DNA-bd_sf"/>
</dbReference>
<dbReference type="PANTHER" id="PTHR46577">
    <property type="entry name" value="HTH-TYPE TRANSCRIPTIONAL REGULATORY PROTEIN GABR"/>
    <property type="match status" value="1"/>
</dbReference>
<dbReference type="CDD" id="cd07377">
    <property type="entry name" value="WHTH_GntR"/>
    <property type="match status" value="1"/>
</dbReference>
<sequence length="463" mass="50422">MTGLRLERDSSEPIYQQIAEQLRSQIASGALPLGCRLPTVRSLAGSLDVARQTVLEAYRLLGSWGLTEARVGDGTRVVRELPSAEARERLAALLASGPMADYEPLSSAGGLRSLATAVPDPALFLHDEFLAEIAELRNASPWAFYYAPPAGLPELRYALARERETAEAELLVTLGANHAIGLLLDELCSPGDQILVEEPGFLGMESFLTMRGLVAVRAPSGSAGLDLDALRSLVKGVKAILCWPSFGPATGSLAPLETRREIVRLAEERGIYVVEDAHYRPIAFYGQPPRLRSLSRSRFVVEVDSLSGYLAPGLRAGWVIADRELIGRLEQRVRGTGSAGLGFSQLALAGYLRKGRLAAHLERVIPRYRARRAALTSGLRFEWPDESAWFEPLGGLSVWVTLPTGGRYEDLYEQSLIRGVPFAPGALFGAPSNTLRLSFGTQRPESIQEAMAILGRLVRDRVR</sequence>
<organism evidence="7 8">
    <name type="scientific">Fimbriimonas ginsengisoli Gsoil 348</name>
    <dbReference type="NCBI Taxonomy" id="661478"/>
    <lineage>
        <taxon>Bacteria</taxon>
        <taxon>Bacillati</taxon>
        <taxon>Armatimonadota</taxon>
        <taxon>Fimbriimonadia</taxon>
        <taxon>Fimbriimonadales</taxon>
        <taxon>Fimbriimonadaceae</taxon>
        <taxon>Fimbriimonas</taxon>
    </lineage>
</organism>
<dbReference type="InterPro" id="IPR015421">
    <property type="entry name" value="PyrdxlP-dep_Trfase_major"/>
</dbReference>
<dbReference type="InterPro" id="IPR036390">
    <property type="entry name" value="WH_DNA-bd_sf"/>
</dbReference>
<dbReference type="GO" id="GO:0003700">
    <property type="term" value="F:DNA-binding transcription factor activity"/>
    <property type="evidence" value="ECO:0007669"/>
    <property type="project" value="InterPro"/>
</dbReference>
<dbReference type="InterPro" id="IPR000524">
    <property type="entry name" value="Tscrpt_reg_HTH_GntR"/>
</dbReference>
<dbReference type="eggNOG" id="COG1167">
    <property type="taxonomic scope" value="Bacteria"/>
</dbReference>
<evidence type="ECO:0000313" key="8">
    <source>
        <dbReference type="Proteomes" id="UP000027982"/>
    </source>
</evidence>
<proteinExistence type="inferred from homology"/>
<evidence type="ECO:0000256" key="1">
    <source>
        <dbReference type="ARBA" id="ARBA00005384"/>
    </source>
</evidence>
<dbReference type="KEGG" id="fgi:OP10G_1124"/>
<dbReference type="HOGENOM" id="CLU_017584_0_0_0"/>
<dbReference type="PANTHER" id="PTHR46577:SF2">
    <property type="entry name" value="TRANSCRIPTIONAL REGULATORY PROTEIN"/>
    <property type="match status" value="1"/>
</dbReference>
<dbReference type="Pfam" id="PF00392">
    <property type="entry name" value="GntR"/>
    <property type="match status" value="1"/>
</dbReference>
<evidence type="ECO:0000259" key="6">
    <source>
        <dbReference type="PROSITE" id="PS50949"/>
    </source>
</evidence>
<keyword evidence="2" id="KW-0663">Pyridoxal phosphate</keyword>
<comment type="similarity">
    <text evidence="1">In the C-terminal section; belongs to the class-I pyridoxal-phosphate-dependent aminotransferase family.</text>
</comment>
<evidence type="ECO:0000256" key="3">
    <source>
        <dbReference type="ARBA" id="ARBA00023015"/>
    </source>
</evidence>
<dbReference type="InterPro" id="IPR015424">
    <property type="entry name" value="PyrdxlP-dep_Trfase"/>
</dbReference>
<keyword evidence="3" id="KW-0805">Transcription regulation</keyword>
<dbReference type="EMBL" id="CP007139">
    <property type="protein sequence ID" value="AIE84492.1"/>
    <property type="molecule type" value="Genomic_DNA"/>
</dbReference>
<dbReference type="RefSeq" id="WP_025226877.1">
    <property type="nucleotide sequence ID" value="NZ_CP007139.1"/>
</dbReference>
<dbReference type="CDD" id="cd00609">
    <property type="entry name" value="AAT_like"/>
    <property type="match status" value="1"/>
</dbReference>
<dbReference type="Gene3D" id="3.40.640.10">
    <property type="entry name" value="Type I PLP-dependent aspartate aminotransferase-like (Major domain)"/>
    <property type="match status" value="1"/>
</dbReference>
<evidence type="ECO:0000313" key="7">
    <source>
        <dbReference type="EMBL" id="AIE84492.1"/>
    </source>
</evidence>
<gene>
    <name evidence="7" type="ORF">OP10G_1124</name>
</gene>
<dbReference type="OrthoDB" id="9808770at2"/>
<protein>
    <submittedName>
        <fullName evidence="7">Putative transcriptional regulator, GntR family</fullName>
    </submittedName>
</protein>
<dbReference type="AlphaFoldDB" id="A0A068NM46"/>
<feature type="domain" description="HTH gntR-type" evidence="6">
    <location>
        <begin position="12"/>
        <end position="80"/>
    </location>
</feature>
<keyword evidence="5" id="KW-0804">Transcription</keyword>
<dbReference type="InterPro" id="IPR015422">
    <property type="entry name" value="PyrdxlP-dep_Trfase_small"/>
</dbReference>
<evidence type="ECO:0000256" key="5">
    <source>
        <dbReference type="ARBA" id="ARBA00023163"/>
    </source>
</evidence>
<dbReference type="SUPFAM" id="SSF46785">
    <property type="entry name" value="Winged helix' DNA-binding domain"/>
    <property type="match status" value="1"/>
</dbReference>
<dbReference type="Pfam" id="PF00155">
    <property type="entry name" value="Aminotran_1_2"/>
    <property type="match status" value="1"/>
</dbReference>
<dbReference type="InterPro" id="IPR051446">
    <property type="entry name" value="HTH_trans_reg/aminotransferase"/>
</dbReference>
<accession>A0A068NM46</accession>
<dbReference type="Proteomes" id="UP000027982">
    <property type="component" value="Chromosome"/>
</dbReference>
<name>A0A068NM46_FIMGI</name>
<dbReference type="InterPro" id="IPR004839">
    <property type="entry name" value="Aminotransferase_I/II_large"/>
</dbReference>
<dbReference type="SMART" id="SM00345">
    <property type="entry name" value="HTH_GNTR"/>
    <property type="match status" value="1"/>
</dbReference>
<dbReference type="PROSITE" id="PS50949">
    <property type="entry name" value="HTH_GNTR"/>
    <property type="match status" value="1"/>
</dbReference>
<keyword evidence="8" id="KW-1185">Reference proteome</keyword>
<evidence type="ECO:0000256" key="4">
    <source>
        <dbReference type="ARBA" id="ARBA00023125"/>
    </source>
</evidence>